<dbReference type="AlphaFoldDB" id="A0A9Q3BMQ3"/>
<evidence type="ECO:0000313" key="3">
    <source>
        <dbReference type="Proteomes" id="UP000765509"/>
    </source>
</evidence>
<dbReference type="Proteomes" id="UP000765509">
    <property type="component" value="Unassembled WGS sequence"/>
</dbReference>
<comment type="caution">
    <text evidence="2">The sequence shown here is derived from an EMBL/GenBank/DDBJ whole genome shotgun (WGS) entry which is preliminary data.</text>
</comment>
<proteinExistence type="predicted"/>
<protein>
    <submittedName>
        <fullName evidence="2">Uncharacterized protein</fullName>
    </submittedName>
</protein>
<evidence type="ECO:0000256" key="1">
    <source>
        <dbReference type="SAM" id="MobiDB-lite"/>
    </source>
</evidence>
<keyword evidence="3" id="KW-1185">Reference proteome</keyword>
<evidence type="ECO:0000313" key="2">
    <source>
        <dbReference type="EMBL" id="MBW0467676.1"/>
    </source>
</evidence>
<feature type="compositionally biased region" description="Polar residues" evidence="1">
    <location>
        <begin position="1"/>
        <end position="24"/>
    </location>
</feature>
<dbReference type="EMBL" id="AVOT02001646">
    <property type="protein sequence ID" value="MBW0467676.1"/>
    <property type="molecule type" value="Genomic_DNA"/>
</dbReference>
<gene>
    <name evidence="2" type="ORF">O181_007391</name>
</gene>
<accession>A0A9Q3BMQ3</accession>
<reference evidence="2" key="1">
    <citation type="submission" date="2021-03" db="EMBL/GenBank/DDBJ databases">
        <title>Draft genome sequence of rust myrtle Austropuccinia psidii MF-1, a brazilian biotype.</title>
        <authorList>
            <person name="Quecine M.C."/>
            <person name="Pachon D.M.R."/>
            <person name="Bonatelli M.L."/>
            <person name="Correr F.H."/>
            <person name="Franceschini L.M."/>
            <person name="Leite T.F."/>
            <person name="Margarido G.R.A."/>
            <person name="Almeida C.A."/>
            <person name="Ferrarezi J.A."/>
            <person name="Labate C.A."/>
        </authorList>
    </citation>
    <scope>NUCLEOTIDE SEQUENCE</scope>
    <source>
        <strain evidence="2">MF-1</strain>
    </source>
</reference>
<organism evidence="2 3">
    <name type="scientific">Austropuccinia psidii MF-1</name>
    <dbReference type="NCBI Taxonomy" id="1389203"/>
    <lineage>
        <taxon>Eukaryota</taxon>
        <taxon>Fungi</taxon>
        <taxon>Dikarya</taxon>
        <taxon>Basidiomycota</taxon>
        <taxon>Pucciniomycotina</taxon>
        <taxon>Pucciniomycetes</taxon>
        <taxon>Pucciniales</taxon>
        <taxon>Sphaerophragmiaceae</taxon>
        <taxon>Austropuccinia</taxon>
    </lineage>
</organism>
<sequence length="304" mass="35954">MSQRDTLQRSYGNHQRMESQQEVQTPGGEVNQDKGKSSHYPIYRRTIEPDRAYSDSFRLTGSIKSQLSIGFKPFRKQKISGQESPFFTIPGSFQEKSKIKRKKSLLSATGRNKKFDELHRRNKILKELTTLHQAKIKAIQESCPKSRKASEETHKILNQVFEEHYHRKRNRDYLDQDINKLFNICQNMKTQSQGHSLDNPYQEEIKPYFLLDNEPRFKSQYQDGDNMTYSEKEELKQLLEASSWPEFSCVGRYDHMELIDYIYGLFIDVPSIQDYWITARLKASFKGHASIWYTEMKEIHCRRS</sequence>
<feature type="region of interest" description="Disordered" evidence="1">
    <location>
        <begin position="1"/>
        <end position="40"/>
    </location>
</feature>
<name>A0A9Q3BMQ3_9BASI</name>